<gene>
    <name evidence="1" type="ORF">SAMN05216470_0611</name>
</gene>
<accession>A0A239R732</accession>
<organism evidence="1 2">
    <name type="scientific">Streptococcus equinus</name>
    <name type="common">Streptococcus bovis</name>
    <dbReference type="NCBI Taxonomy" id="1335"/>
    <lineage>
        <taxon>Bacteria</taxon>
        <taxon>Bacillati</taxon>
        <taxon>Bacillota</taxon>
        <taxon>Bacilli</taxon>
        <taxon>Lactobacillales</taxon>
        <taxon>Streptococcaceae</taxon>
        <taxon>Streptococcus</taxon>
    </lineage>
</organism>
<dbReference type="EMBL" id="FZRA01000001">
    <property type="protein sequence ID" value="SNU06642.1"/>
    <property type="molecule type" value="Genomic_DNA"/>
</dbReference>
<dbReference type="Proteomes" id="UP000214649">
    <property type="component" value="Unassembled WGS sequence"/>
</dbReference>
<dbReference type="RefSeq" id="WP_094140334.1">
    <property type="nucleotide sequence ID" value="NZ_FZRA01000001.1"/>
</dbReference>
<evidence type="ECO:0000313" key="2">
    <source>
        <dbReference type="Proteomes" id="UP000214649"/>
    </source>
</evidence>
<proteinExistence type="predicted"/>
<protein>
    <submittedName>
        <fullName evidence="1">Uncharacterized protein</fullName>
    </submittedName>
</protein>
<dbReference type="AlphaFoldDB" id="A0A239R732"/>
<evidence type="ECO:0000313" key="1">
    <source>
        <dbReference type="EMBL" id="SNU06642.1"/>
    </source>
</evidence>
<name>A0A239R732_STREI</name>
<sequence>MDLFIICFSLAAIIYVLTLPFIGKRARESRIVENIQPAFVFESYVVKEKRYDDMIEALDAMYGRGK</sequence>
<reference evidence="1 2" key="1">
    <citation type="submission" date="2017-07" db="EMBL/GenBank/DDBJ databases">
        <authorList>
            <person name="Sun Z.S."/>
            <person name="Albrecht U."/>
            <person name="Echele G."/>
            <person name="Lee C.C."/>
        </authorList>
    </citation>
    <scope>NUCLEOTIDE SEQUENCE [LARGE SCALE GENOMIC DNA]</scope>
    <source>
        <strain evidence="1 2">AR3</strain>
    </source>
</reference>